<evidence type="ECO:0000259" key="8">
    <source>
        <dbReference type="PROSITE" id="PS51805"/>
    </source>
</evidence>
<proteinExistence type="predicted"/>
<keyword evidence="3" id="KW-0862">Zinc</keyword>
<evidence type="ECO:0000313" key="10">
    <source>
        <dbReference type="Proteomes" id="UP001153076"/>
    </source>
</evidence>
<dbReference type="GO" id="GO:0006357">
    <property type="term" value="P:regulation of transcription by RNA polymerase II"/>
    <property type="evidence" value="ECO:0007669"/>
    <property type="project" value="TreeGrafter"/>
</dbReference>
<evidence type="ECO:0000313" key="9">
    <source>
        <dbReference type="EMBL" id="KAJ8445144.1"/>
    </source>
</evidence>
<dbReference type="Pfam" id="PF13831">
    <property type="entry name" value="PHD_2"/>
    <property type="match status" value="1"/>
</dbReference>
<feature type="compositionally biased region" description="Basic and acidic residues" evidence="6">
    <location>
        <begin position="110"/>
        <end position="124"/>
    </location>
</feature>
<dbReference type="PROSITE" id="PS50016">
    <property type="entry name" value="ZF_PHD_2"/>
    <property type="match status" value="1"/>
</dbReference>
<feature type="coiled-coil region" evidence="5">
    <location>
        <begin position="204"/>
        <end position="231"/>
    </location>
</feature>
<feature type="region of interest" description="Disordered" evidence="6">
    <location>
        <begin position="98"/>
        <end position="124"/>
    </location>
</feature>
<dbReference type="Gene3D" id="3.30.40.10">
    <property type="entry name" value="Zinc/RING finger domain, C3HC4 (zinc finger)"/>
    <property type="match status" value="4"/>
</dbReference>
<dbReference type="InterPro" id="IPR019786">
    <property type="entry name" value="Zinc_finger_PHD-type_CS"/>
</dbReference>
<feature type="domain" description="PHD-type" evidence="8">
    <location>
        <begin position="364"/>
        <end position="486"/>
    </location>
</feature>
<evidence type="ECO:0000256" key="6">
    <source>
        <dbReference type="SAM" id="MobiDB-lite"/>
    </source>
</evidence>
<keyword evidence="10" id="KW-1185">Reference proteome</keyword>
<keyword evidence="1" id="KW-0479">Metal-binding</keyword>
<dbReference type="InterPro" id="IPR019787">
    <property type="entry name" value="Znf_PHD-finger"/>
</dbReference>
<dbReference type="PROSITE" id="PS01359">
    <property type="entry name" value="ZF_PHD_1"/>
    <property type="match status" value="1"/>
</dbReference>
<dbReference type="PANTHER" id="PTHR13793:SF107">
    <property type="entry name" value="BROMODOMAIN-CONTAINING PROTEIN HOMOLOG"/>
    <property type="match status" value="1"/>
</dbReference>
<keyword evidence="2 4" id="KW-0863">Zinc-finger</keyword>
<comment type="caution">
    <text evidence="9">The sequence shown here is derived from an EMBL/GenBank/DDBJ whole genome shotgun (WGS) entry which is preliminary data.</text>
</comment>
<organism evidence="9 10">
    <name type="scientific">Carnegiea gigantea</name>
    <dbReference type="NCBI Taxonomy" id="171969"/>
    <lineage>
        <taxon>Eukaryota</taxon>
        <taxon>Viridiplantae</taxon>
        <taxon>Streptophyta</taxon>
        <taxon>Embryophyta</taxon>
        <taxon>Tracheophyta</taxon>
        <taxon>Spermatophyta</taxon>
        <taxon>Magnoliopsida</taxon>
        <taxon>eudicotyledons</taxon>
        <taxon>Gunneridae</taxon>
        <taxon>Pentapetalae</taxon>
        <taxon>Caryophyllales</taxon>
        <taxon>Cactineae</taxon>
        <taxon>Cactaceae</taxon>
        <taxon>Cactoideae</taxon>
        <taxon>Echinocereeae</taxon>
        <taxon>Carnegiea</taxon>
    </lineage>
</organism>
<feature type="region of interest" description="Disordered" evidence="6">
    <location>
        <begin position="817"/>
        <end position="853"/>
    </location>
</feature>
<dbReference type="InterPro" id="IPR034732">
    <property type="entry name" value="EPHD"/>
</dbReference>
<feature type="region of interest" description="Disordered" evidence="6">
    <location>
        <begin position="1379"/>
        <end position="1402"/>
    </location>
</feature>
<feature type="domain" description="PHD-type" evidence="7">
    <location>
        <begin position="301"/>
        <end position="352"/>
    </location>
</feature>
<feature type="region of interest" description="Disordered" evidence="6">
    <location>
        <begin position="1"/>
        <end position="42"/>
    </location>
</feature>
<evidence type="ECO:0008006" key="11">
    <source>
        <dbReference type="Google" id="ProtNLM"/>
    </source>
</evidence>
<keyword evidence="5" id="KW-0175">Coiled coil</keyword>
<feature type="region of interest" description="Disordered" evidence="6">
    <location>
        <begin position="1330"/>
        <end position="1358"/>
    </location>
</feature>
<dbReference type="OrthoDB" id="20839at2759"/>
<evidence type="ECO:0000256" key="5">
    <source>
        <dbReference type="SAM" id="Coils"/>
    </source>
</evidence>
<dbReference type="SUPFAM" id="SSF57903">
    <property type="entry name" value="FYVE/PHD zinc finger"/>
    <property type="match status" value="1"/>
</dbReference>
<dbReference type="EMBL" id="JAKOGI010000080">
    <property type="protein sequence ID" value="KAJ8445144.1"/>
    <property type="molecule type" value="Genomic_DNA"/>
</dbReference>
<dbReference type="InterPro" id="IPR001965">
    <property type="entry name" value="Znf_PHD"/>
</dbReference>
<dbReference type="SMART" id="SM00249">
    <property type="entry name" value="PHD"/>
    <property type="match status" value="3"/>
</dbReference>
<accession>A0A9Q1KKF9</accession>
<gene>
    <name evidence="9" type="ORF">Cgig2_029516</name>
</gene>
<evidence type="ECO:0000256" key="4">
    <source>
        <dbReference type="PROSITE-ProRule" id="PRU00146"/>
    </source>
</evidence>
<protein>
    <recommendedName>
        <fullName evidence="11">PHD finger family protein</fullName>
    </recommendedName>
</protein>
<dbReference type="Proteomes" id="UP001153076">
    <property type="component" value="Unassembled WGS sequence"/>
</dbReference>
<dbReference type="InterPro" id="IPR013083">
    <property type="entry name" value="Znf_RING/FYVE/PHD"/>
</dbReference>
<dbReference type="CDD" id="cd15571">
    <property type="entry name" value="ePHD"/>
    <property type="match status" value="1"/>
</dbReference>
<dbReference type="GO" id="GO:0005634">
    <property type="term" value="C:nucleus"/>
    <property type="evidence" value="ECO:0007669"/>
    <property type="project" value="UniProtKB-ARBA"/>
</dbReference>
<evidence type="ECO:0000256" key="1">
    <source>
        <dbReference type="ARBA" id="ARBA00022723"/>
    </source>
</evidence>
<dbReference type="InterPro" id="IPR050701">
    <property type="entry name" value="Histone_Mod_Regulator"/>
</dbReference>
<dbReference type="GO" id="GO:0008270">
    <property type="term" value="F:zinc ion binding"/>
    <property type="evidence" value="ECO:0007669"/>
    <property type="project" value="UniProtKB-KW"/>
</dbReference>
<dbReference type="PANTHER" id="PTHR13793">
    <property type="entry name" value="PHD FINGER PROTEINS"/>
    <property type="match status" value="1"/>
</dbReference>
<dbReference type="InterPro" id="IPR011011">
    <property type="entry name" value="Znf_FYVE_PHD"/>
</dbReference>
<evidence type="ECO:0000259" key="7">
    <source>
        <dbReference type="PROSITE" id="PS50016"/>
    </source>
</evidence>
<feature type="compositionally biased region" description="Polar residues" evidence="6">
    <location>
        <begin position="821"/>
        <end position="834"/>
    </location>
</feature>
<name>A0A9Q1KKF9_9CARY</name>
<feature type="compositionally biased region" description="Polar residues" evidence="6">
    <location>
        <begin position="1330"/>
        <end position="1356"/>
    </location>
</feature>
<evidence type="ECO:0000256" key="2">
    <source>
        <dbReference type="ARBA" id="ARBA00022771"/>
    </source>
</evidence>
<dbReference type="PROSITE" id="PS51805">
    <property type="entry name" value="EPHD"/>
    <property type="match status" value="1"/>
</dbReference>
<dbReference type="Pfam" id="PF13832">
    <property type="entry name" value="zf-HC5HC2H_2"/>
    <property type="match status" value="2"/>
</dbReference>
<evidence type="ECO:0000256" key="3">
    <source>
        <dbReference type="ARBA" id="ARBA00022833"/>
    </source>
</evidence>
<sequence length="1530" mass="167755">MTGDSRCRGPTTMMGRGADGGCGTEEKPCPVSRPATYPAANIPAPVVSPEKFEHVQLGVDLYTQALKALSERSPFDSNEVLATTVPTLPSGLASLLSKHADSRKKHKRPHSDTKSRKGSTEKSKSSNVWVELDDYFREPTLQDIERLCRLSSSFASSSSSSDLCFNIPVVGHGRSNNNKNTDNGDGGNVQAAVVKQEETDDRISDCLASEIQEVNGEIEQYDDKADNGNRDSLGSGIVEQSCLPQPQPQGSFQSCSSVEWVLGSRNRVLLTTTRPTKKRKLLGESAGLEKLIVAQPCEGSSSLCHVCSMGDTGDQLNQLVVCKSCNVVVHQKCYGVQGEVDGSWLCAWCKHIVDVKGGLIPGSDRPCVLCPKTGGAVKRFQRGGRGSGESIEFAHLFCSQWMPEVYIDDTRQMEPLLCIEEIKDVRGKLLCNLCKVRLGSCVRCSDGSCRTSFHPICAREARNKLEVWGKFGCDDIELRAFCAKHSGSTGAAVKSEQTHAITGDSLATSYQPAVLSVNKIKKLKIGCKNGDKVTLNIGAADSKSSNLGKYESQEIGLKDASINPKSGAGDAHGLNNMETLESNFSENVKTSRVLDLGLILEKLMDRGKVSLQQIASDIGISEDSLASKIAVIFCAFLGSFCMDRIQKAQSVILVVLFTLAKKLVSILTCICVTTKLLMQGNHLGAELYSKIIMWLRDHAYMDTKDLTTKVKSLIPSKAILGADDGYDATVAADLDMLDVVPVKSVPSRRRTVGKIGIMKEDGLMSQLNDNVMGNGVSVGEVTDQEHVPYGPDKSNGDSISNSTDKIVVETIEFGHRLEEPSPTSESPQLKSNNLCDIDRNGSEEGTDSGKSSLVDLDLDIPSSSVDAFSHCEGGIKCGADSFVHPYIQKKLEEVQSWLRQTMPPKYDGCVEHKISSREQPSDVDICNKKNFPVSFIEDERGNGMNLHDLRNAKQDGILDLCPENDVEGEIIFYQQRLLDNAVVQKRHADQLVCKIVRNLPHQMDAVRKQRWDDVLVNQYYQLKLGTSRGRGQQTIAVPHVKETHAGFGLSKVMSNRYTDISQLVTGSSKGRPRSCDICSRPESLLNPILVCSSCKIMQLLTPCLLCQVAVHLNCYRSVKESTGPWYCELCEDSSLSKSSGTAVLNSLEKPYPVAECGLCGTSTGAFRKSTNGEWVHAFCAEWVFDSTFKRGQVSPVQGMETVLRGNDVCAVCDCRYGVCIKATFHPSCARSAGYYLYARSVGGGRTQRKAYCNKHSSEQRSKVETQKHAAEDLKIAKQHRVKLEKLRLLCERIVKREKLKRDLVICSHDILASKRDSLAVTMPVCHPYSSNEVSSESATTSLKGHTDGSRSCSEAMQKSDDVTVDSALSAKKCVRLPLSMDNDQKTDDSSTSQHLPTPKLADRVSFGGKQIPIRAAMACRNFSQRGEKRLKSRKHTETFKKELVMTSDQALMKNQRLPKGYIYVPMDSLSNGKQVTRDSGERKEQDGVENPGYPGKYLALFWYLRAGAVGAGKNRLYPLRSCFQSTLRIN</sequence>
<reference evidence="9" key="1">
    <citation type="submission" date="2022-04" db="EMBL/GenBank/DDBJ databases">
        <title>Carnegiea gigantea Genome sequencing and assembly v2.</title>
        <authorList>
            <person name="Copetti D."/>
            <person name="Sanderson M.J."/>
            <person name="Burquez A."/>
            <person name="Wojciechowski M.F."/>
        </authorList>
    </citation>
    <scope>NUCLEOTIDE SEQUENCE</scope>
    <source>
        <strain evidence="9">SGP5-SGP5p</strain>
        <tissue evidence="9">Aerial part</tissue>
    </source>
</reference>